<sequence>MRQVAVRQAQHDVAGGLVAVVVADQDRRVHDAERIGLLPLPRAFAIRDRAAVPVGVEVDVAGRVLVDDPRQGLHRREQPLDGQRVAVVKIHRLAVGIDALLVGVQLIGGDGRQAVREHAVAVDRVGQQVQRTLHLVGIDAHQGQARPLLQQVGVVRQAAAEVAVGNLALVDPPVDELGHPLEVFRLAEGPQRHAVGRLGLLEGRPALAAIGDVAPVFAAFLVVGIHPQQVGNVGVEAAIEALALGGGVLLHQEGPVVLHLVEAVGYVLGLRFLAGLEHQADLGAVQGLGTELGAVGGDGQYRL</sequence>
<accession>B9TID6</accession>
<evidence type="ECO:0000313" key="2">
    <source>
        <dbReference type="Proteomes" id="UP000008311"/>
    </source>
</evidence>
<proteinExistence type="predicted"/>
<organism evidence="1 2">
    <name type="scientific">Ricinus communis</name>
    <name type="common">Castor bean</name>
    <dbReference type="NCBI Taxonomy" id="3988"/>
    <lineage>
        <taxon>Eukaryota</taxon>
        <taxon>Viridiplantae</taxon>
        <taxon>Streptophyta</taxon>
        <taxon>Embryophyta</taxon>
        <taxon>Tracheophyta</taxon>
        <taxon>Spermatophyta</taxon>
        <taxon>Magnoliopsida</taxon>
        <taxon>eudicotyledons</taxon>
        <taxon>Gunneridae</taxon>
        <taxon>Pentapetalae</taxon>
        <taxon>rosids</taxon>
        <taxon>fabids</taxon>
        <taxon>Malpighiales</taxon>
        <taxon>Euphorbiaceae</taxon>
        <taxon>Acalyphoideae</taxon>
        <taxon>Acalypheae</taxon>
        <taxon>Ricinus</taxon>
    </lineage>
</organism>
<name>B9TID6_RICCO</name>
<dbReference type="InParanoid" id="B9TID6"/>
<feature type="non-terminal residue" evidence="1">
    <location>
        <position position="303"/>
    </location>
</feature>
<dbReference type="EMBL" id="EQ982439">
    <property type="protein sequence ID" value="EEF24378.1"/>
    <property type="molecule type" value="Genomic_DNA"/>
</dbReference>
<dbReference type="AlphaFoldDB" id="B9TID6"/>
<keyword evidence="2" id="KW-1185">Reference proteome</keyword>
<gene>
    <name evidence="1" type="ORF">RCOM_1925100</name>
</gene>
<reference evidence="2" key="1">
    <citation type="journal article" date="2010" name="Nat. Biotechnol.">
        <title>Draft genome sequence of the oilseed species Ricinus communis.</title>
        <authorList>
            <person name="Chan A.P."/>
            <person name="Crabtree J."/>
            <person name="Zhao Q."/>
            <person name="Lorenzi H."/>
            <person name="Orvis J."/>
            <person name="Puiu D."/>
            <person name="Melake-Berhan A."/>
            <person name="Jones K.M."/>
            <person name="Redman J."/>
            <person name="Chen G."/>
            <person name="Cahoon E.B."/>
            <person name="Gedil M."/>
            <person name="Stanke M."/>
            <person name="Haas B.J."/>
            <person name="Wortman J.R."/>
            <person name="Fraser-Liggett C.M."/>
            <person name="Ravel J."/>
            <person name="Rabinowicz P.D."/>
        </authorList>
    </citation>
    <scope>NUCLEOTIDE SEQUENCE [LARGE SCALE GENOMIC DNA]</scope>
    <source>
        <strain evidence="2">cv. Hale</strain>
    </source>
</reference>
<protein>
    <submittedName>
        <fullName evidence="1">Uncharacterized protein</fullName>
    </submittedName>
</protein>
<evidence type="ECO:0000313" key="1">
    <source>
        <dbReference type="EMBL" id="EEF24378.1"/>
    </source>
</evidence>
<dbReference type="Proteomes" id="UP000008311">
    <property type="component" value="Unassembled WGS sequence"/>
</dbReference>